<evidence type="ECO:0000256" key="2">
    <source>
        <dbReference type="SAM" id="SignalP"/>
    </source>
</evidence>
<name>A0A345ZA53_9BACT</name>
<feature type="compositionally biased region" description="Polar residues" evidence="1">
    <location>
        <begin position="41"/>
        <end position="54"/>
    </location>
</feature>
<gene>
    <name evidence="3" type="ORF">C0J27_00190</name>
</gene>
<feature type="signal peptide" evidence="2">
    <location>
        <begin position="1"/>
        <end position="22"/>
    </location>
</feature>
<feature type="compositionally biased region" description="Low complexity" evidence="1">
    <location>
        <begin position="26"/>
        <end position="40"/>
    </location>
</feature>
<feature type="region of interest" description="Disordered" evidence="1">
    <location>
        <begin position="21"/>
        <end position="94"/>
    </location>
</feature>
<dbReference type="RefSeq" id="WP_115585185.1">
    <property type="nucleotide sequence ID" value="NZ_CP025544.1"/>
</dbReference>
<reference evidence="3 4" key="1">
    <citation type="submission" date="2017-12" db="EMBL/GenBank/DDBJ databases">
        <title>Chromulinavorax destructans is a abundant pathogen of dominant heterotrophic picoflagllates.</title>
        <authorList>
            <person name="Deeg C.M."/>
            <person name="Zimmer M."/>
            <person name="Suttle C.A."/>
        </authorList>
    </citation>
    <scope>NUCLEOTIDE SEQUENCE [LARGE SCALE GENOMIC DNA]</scope>
    <source>
        <strain evidence="3 4">SeV1</strain>
    </source>
</reference>
<sequence>MKVAIKKISMLAMLGFMLNSTTNCIPKPESPSSKASEPKSQTAYDSQPESNSKASEFDQKTAESRDSKPSLKAFQPKLDSKGSQQKPNKIITSRQVDQINQDLMIITSRANYSDALADIQSILNGLPDSK</sequence>
<feature type="compositionally biased region" description="Basic and acidic residues" evidence="1">
    <location>
        <begin position="55"/>
        <end position="69"/>
    </location>
</feature>
<dbReference type="AlphaFoldDB" id="A0A345ZA53"/>
<proteinExistence type="predicted"/>
<feature type="compositionally biased region" description="Polar residues" evidence="1">
    <location>
        <begin position="81"/>
        <end position="94"/>
    </location>
</feature>
<keyword evidence="2" id="KW-0732">Signal</keyword>
<evidence type="ECO:0008006" key="5">
    <source>
        <dbReference type="Google" id="ProtNLM"/>
    </source>
</evidence>
<dbReference type="Proteomes" id="UP000254834">
    <property type="component" value="Chromosome"/>
</dbReference>
<dbReference type="EMBL" id="CP025544">
    <property type="protein sequence ID" value="AXK60170.1"/>
    <property type="molecule type" value="Genomic_DNA"/>
</dbReference>
<evidence type="ECO:0000313" key="4">
    <source>
        <dbReference type="Proteomes" id="UP000254834"/>
    </source>
</evidence>
<protein>
    <recommendedName>
        <fullName evidence="5">Lipoprotein</fullName>
    </recommendedName>
</protein>
<feature type="chain" id="PRO_5016980405" description="Lipoprotein" evidence="2">
    <location>
        <begin position="23"/>
        <end position="130"/>
    </location>
</feature>
<evidence type="ECO:0000313" key="3">
    <source>
        <dbReference type="EMBL" id="AXK60170.1"/>
    </source>
</evidence>
<dbReference type="KEGG" id="cdes:C0J27_00190"/>
<keyword evidence="4" id="KW-1185">Reference proteome</keyword>
<organism evidence="3 4">
    <name type="scientific">Candidatus Chromulinivorax destructor</name>
    <dbReference type="NCBI Taxonomy" id="2066483"/>
    <lineage>
        <taxon>Bacteria</taxon>
        <taxon>Candidatus Babelota</taxon>
        <taxon>Candidatus Babeliae</taxon>
        <taxon>Candidatus Babeliales</taxon>
        <taxon>Candidatus Chromulinivoraceae</taxon>
        <taxon>Candidatus Chromulinivorax</taxon>
    </lineage>
</organism>
<accession>A0A345ZA53</accession>
<evidence type="ECO:0000256" key="1">
    <source>
        <dbReference type="SAM" id="MobiDB-lite"/>
    </source>
</evidence>